<accession>A0ABR1EC64</accession>
<evidence type="ECO:0000313" key="3">
    <source>
        <dbReference type="Proteomes" id="UP001303046"/>
    </source>
</evidence>
<keyword evidence="3" id="KW-1185">Reference proteome</keyword>
<dbReference type="EMBL" id="JAVFWL010000006">
    <property type="protein sequence ID" value="KAK6760269.1"/>
    <property type="molecule type" value="Genomic_DNA"/>
</dbReference>
<feature type="signal peptide" evidence="1">
    <location>
        <begin position="1"/>
        <end position="15"/>
    </location>
</feature>
<name>A0ABR1EC64_NECAM</name>
<evidence type="ECO:0000313" key="2">
    <source>
        <dbReference type="EMBL" id="KAK6760269.1"/>
    </source>
</evidence>
<gene>
    <name evidence="2" type="primary">Necator_chrX.g21828</name>
    <name evidence="2" type="ORF">RB195_021667</name>
</gene>
<proteinExistence type="predicted"/>
<comment type="caution">
    <text evidence="2">The sequence shown here is derived from an EMBL/GenBank/DDBJ whole genome shotgun (WGS) entry which is preliminary data.</text>
</comment>
<keyword evidence="1" id="KW-0732">Signal</keyword>
<dbReference type="Proteomes" id="UP001303046">
    <property type="component" value="Unassembled WGS sequence"/>
</dbReference>
<sequence length="136" mass="15554">MILVLLILLVAGCTAQHVRREQHHQQPLPHYVYIKDEFFGSPGHQLGAMDTSFGDYHGSIPRPQENGNIWQYGRRPLQPSPSHVVPRHNHHLPVKESINEPLVTAAPYRFDDVLPPNIFKIPVYPKIDAKKHHTNP</sequence>
<evidence type="ECO:0000256" key="1">
    <source>
        <dbReference type="SAM" id="SignalP"/>
    </source>
</evidence>
<protein>
    <submittedName>
        <fullName evidence="2">Uncharacterized protein</fullName>
    </submittedName>
</protein>
<reference evidence="2 3" key="1">
    <citation type="submission" date="2023-08" db="EMBL/GenBank/DDBJ databases">
        <title>A Necator americanus chromosomal reference genome.</title>
        <authorList>
            <person name="Ilik V."/>
            <person name="Petrzelkova K.J."/>
            <person name="Pardy F."/>
            <person name="Fuh T."/>
            <person name="Niatou-Singa F.S."/>
            <person name="Gouil Q."/>
            <person name="Baker L."/>
            <person name="Ritchie M.E."/>
            <person name="Jex A.R."/>
            <person name="Gazzola D."/>
            <person name="Li H."/>
            <person name="Toshio Fujiwara R."/>
            <person name="Zhan B."/>
            <person name="Aroian R.V."/>
            <person name="Pafco B."/>
            <person name="Schwarz E.M."/>
        </authorList>
    </citation>
    <scope>NUCLEOTIDE SEQUENCE [LARGE SCALE GENOMIC DNA]</scope>
    <source>
        <strain evidence="2 3">Aroian</strain>
        <tissue evidence="2">Whole animal</tissue>
    </source>
</reference>
<organism evidence="2 3">
    <name type="scientific">Necator americanus</name>
    <name type="common">Human hookworm</name>
    <dbReference type="NCBI Taxonomy" id="51031"/>
    <lineage>
        <taxon>Eukaryota</taxon>
        <taxon>Metazoa</taxon>
        <taxon>Ecdysozoa</taxon>
        <taxon>Nematoda</taxon>
        <taxon>Chromadorea</taxon>
        <taxon>Rhabditida</taxon>
        <taxon>Rhabditina</taxon>
        <taxon>Rhabditomorpha</taxon>
        <taxon>Strongyloidea</taxon>
        <taxon>Ancylostomatidae</taxon>
        <taxon>Bunostominae</taxon>
        <taxon>Necator</taxon>
    </lineage>
</organism>
<feature type="chain" id="PRO_5046576201" evidence="1">
    <location>
        <begin position="16"/>
        <end position="136"/>
    </location>
</feature>